<feature type="transmembrane region" description="Helical" evidence="6">
    <location>
        <begin position="479"/>
        <end position="501"/>
    </location>
</feature>
<feature type="transmembrane region" description="Helical" evidence="6">
    <location>
        <begin position="708"/>
        <end position="730"/>
    </location>
</feature>
<accession>A0ABW8TC40</accession>
<keyword evidence="4 6" id="KW-1133">Transmembrane helix</keyword>
<dbReference type="Proteomes" id="UP001623592">
    <property type="component" value="Unassembled WGS sequence"/>
</dbReference>
<feature type="domain" description="ABC3 transporter permease C-terminal" evidence="7">
    <location>
        <begin position="254"/>
        <end position="374"/>
    </location>
</feature>
<feature type="transmembrane region" description="Helical" evidence="6">
    <location>
        <begin position="345"/>
        <end position="370"/>
    </location>
</feature>
<feature type="transmembrane region" description="Helical" evidence="6">
    <location>
        <begin position="20"/>
        <end position="39"/>
    </location>
</feature>
<evidence type="ECO:0000259" key="7">
    <source>
        <dbReference type="Pfam" id="PF02687"/>
    </source>
</evidence>
<feature type="transmembrane region" description="Helical" evidence="6">
    <location>
        <begin position="799"/>
        <end position="819"/>
    </location>
</feature>
<dbReference type="PANTHER" id="PTHR30287">
    <property type="entry name" value="MEMBRANE COMPONENT OF PREDICTED ABC SUPERFAMILY METABOLITE UPTAKE TRANSPORTER"/>
    <property type="match status" value="1"/>
</dbReference>
<dbReference type="Pfam" id="PF02687">
    <property type="entry name" value="FtsX"/>
    <property type="match status" value="2"/>
</dbReference>
<keyword evidence="5 6" id="KW-0472">Membrane</keyword>
<dbReference type="InterPro" id="IPR025857">
    <property type="entry name" value="MacB_PCD"/>
</dbReference>
<dbReference type="EMBL" id="JBJIAA010000002">
    <property type="protein sequence ID" value="MFL0249277.1"/>
    <property type="molecule type" value="Genomic_DNA"/>
</dbReference>
<dbReference type="InterPro" id="IPR003838">
    <property type="entry name" value="ABC3_permease_C"/>
</dbReference>
<reference evidence="9 10" key="1">
    <citation type="submission" date="2024-11" db="EMBL/GenBank/DDBJ databases">
        <authorList>
            <person name="Heng Y.C."/>
            <person name="Lim A.C.H."/>
            <person name="Lee J.K.Y."/>
            <person name="Kittelmann S."/>
        </authorList>
    </citation>
    <scope>NUCLEOTIDE SEQUENCE [LARGE SCALE GENOMIC DNA]</scope>
    <source>
        <strain evidence="9 10">WILCCON 0114</strain>
    </source>
</reference>
<keyword evidence="2" id="KW-1003">Cell membrane</keyword>
<evidence type="ECO:0000313" key="10">
    <source>
        <dbReference type="Proteomes" id="UP001623592"/>
    </source>
</evidence>
<feature type="transmembrane region" description="Helical" evidence="6">
    <location>
        <begin position="250"/>
        <end position="271"/>
    </location>
</feature>
<proteinExistence type="predicted"/>
<dbReference type="RefSeq" id="WP_406785950.1">
    <property type="nucleotide sequence ID" value="NZ_JBJIAA010000002.1"/>
</dbReference>
<feature type="domain" description="MacB-like periplasmic core" evidence="8">
    <location>
        <begin position="20"/>
        <end position="194"/>
    </location>
</feature>
<feature type="transmembrane region" description="Helical" evidence="6">
    <location>
        <begin position="423"/>
        <end position="450"/>
    </location>
</feature>
<organism evidence="9 10">
    <name type="scientific">Clostridium neuense</name>
    <dbReference type="NCBI Taxonomy" id="1728934"/>
    <lineage>
        <taxon>Bacteria</taxon>
        <taxon>Bacillati</taxon>
        <taxon>Bacillota</taxon>
        <taxon>Clostridia</taxon>
        <taxon>Eubacteriales</taxon>
        <taxon>Clostridiaceae</taxon>
        <taxon>Clostridium</taxon>
    </lineage>
</organism>
<evidence type="ECO:0000259" key="8">
    <source>
        <dbReference type="Pfam" id="PF12704"/>
    </source>
</evidence>
<evidence type="ECO:0000256" key="6">
    <source>
        <dbReference type="SAM" id="Phobius"/>
    </source>
</evidence>
<comment type="subcellular location">
    <subcellularLocation>
        <location evidence="1">Cell membrane</location>
        <topology evidence="1">Multi-pass membrane protein</topology>
    </subcellularLocation>
</comment>
<gene>
    <name evidence="9" type="ORF">ACJDT4_02500</name>
</gene>
<dbReference type="Pfam" id="PF12704">
    <property type="entry name" value="MacB_PCD"/>
    <property type="match status" value="1"/>
</dbReference>
<sequence>MNILSKYLLNSILEKKSRMLLIIFSITIGTALLVASLGISDSITNNYVNTLKGAYENFNVEITANAKAKDPLFNVSDFKAQNIKETFKTAAVNGYVKNDDSKTFNMLGTSLEDFKKFKSIKILKSLNLGTFNGNKLIISDKTAASLKLKLGDKVNLYILGKTKEYIVSAIASNSGLFLSDTSSNFTLITPIKNVCDIYGEANKYSSMFIAVNQSSINSWIKNFNNENSNFTAKLLVDESEVSSQSSTIKISMLFMLGIVLIMSIFIIYSSFKMIITERLSVFGTFLSTGATKLNIVFLLLKESFVYGFIGGILGNLLGAIIIYLSSSLTNPLKEEGIKAVVNFNYMYFLYGFILALMVSIISALAPILSIKKLPVKEVILNNFEVSNKTTIKGFIIGILLIALAIVLHFLGGNIKGQRPYITALPAFFIGFAAIVIIIPKLVDILLYPFVRFFRKTNSTLMLSTNNVRTSKILQNNIRLISVSVIAIVIIMSFSLSLNGMLTGVYKKLNFNISVSINSNNANILKASNDIIENSAKNSNLIKHQYITTNLNGDFSKEINVLCIDPKNFKSYDDYLDYADKASQLEELSHNEDGIIISKKISTRYKIKKSDKIKLYLDNKEENFKVLSIVDAKFMNMGNVNLISFSAAEKHFNIKYCDDFFISTTSSEAKLKADLTKKLKGLPVSIGTKADSIEHDEQSCKQIVGLLSIFSYITMIIGSIGVLSNISLSFIKRKRELAVLSSVGLTKGSRNTMLLCESFIGAIIGLLVSFTSASLIILLLRDIFKYLVLDMDFSYPFNSIPFISIFMLVLGFIATLPTLVKSEKLEIVSQLKYE</sequence>
<evidence type="ECO:0000256" key="5">
    <source>
        <dbReference type="ARBA" id="ARBA00023136"/>
    </source>
</evidence>
<evidence type="ECO:0000256" key="3">
    <source>
        <dbReference type="ARBA" id="ARBA00022692"/>
    </source>
</evidence>
<feature type="domain" description="ABC3 transporter permease C-terminal" evidence="7">
    <location>
        <begin position="708"/>
        <end position="820"/>
    </location>
</feature>
<feature type="transmembrane region" description="Helical" evidence="6">
    <location>
        <begin position="304"/>
        <end position="325"/>
    </location>
</feature>
<keyword evidence="10" id="KW-1185">Reference proteome</keyword>
<feature type="transmembrane region" description="Helical" evidence="6">
    <location>
        <begin position="391"/>
        <end position="411"/>
    </location>
</feature>
<evidence type="ECO:0000256" key="1">
    <source>
        <dbReference type="ARBA" id="ARBA00004651"/>
    </source>
</evidence>
<keyword evidence="3 6" id="KW-0812">Transmembrane</keyword>
<name>A0ABW8TC40_9CLOT</name>
<comment type="caution">
    <text evidence="9">The sequence shown here is derived from an EMBL/GenBank/DDBJ whole genome shotgun (WGS) entry which is preliminary data.</text>
</comment>
<evidence type="ECO:0000313" key="9">
    <source>
        <dbReference type="EMBL" id="MFL0249277.1"/>
    </source>
</evidence>
<evidence type="ECO:0000256" key="2">
    <source>
        <dbReference type="ARBA" id="ARBA00022475"/>
    </source>
</evidence>
<dbReference type="InterPro" id="IPR038766">
    <property type="entry name" value="Membrane_comp_ABC_pdt"/>
</dbReference>
<evidence type="ECO:0000256" key="4">
    <source>
        <dbReference type="ARBA" id="ARBA00022989"/>
    </source>
</evidence>
<feature type="transmembrane region" description="Helical" evidence="6">
    <location>
        <begin position="751"/>
        <end position="779"/>
    </location>
</feature>
<dbReference type="PANTHER" id="PTHR30287:SF2">
    <property type="entry name" value="BLL1001 PROTEIN"/>
    <property type="match status" value="1"/>
</dbReference>
<protein>
    <submittedName>
        <fullName evidence="9">ABC transporter permease</fullName>
    </submittedName>
</protein>